<dbReference type="InterPro" id="IPR020472">
    <property type="entry name" value="WD40_PAC1"/>
</dbReference>
<dbReference type="OrthoDB" id="2615105at2759"/>
<evidence type="ECO:0000313" key="5">
    <source>
        <dbReference type="Proteomes" id="UP000623687"/>
    </source>
</evidence>
<feature type="repeat" description="WD" evidence="3">
    <location>
        <begin position="51"/>
        <end position="78"/>
    </location>
</feature>
<dbReference type="Proteomes" id="UP000623687">
    <property type="component" value="Unassembled WGS sequence"/>
</dbReference>
<name>A0A8H7DXC2_PLEOS</name>
<keyword evidence="2" id="KW-0677">Repeat</keyword>
<feature type="repeat" description="WD" evidence="3">
    <location>
        <begin position="79"/>
        <end position="120"/>
    </location>
</feature>
<dbReference type="Pfam" id="PF00400">
    <property type="entry name" value="WD40"/>
    <property type="match status" value="3"/>
</dbReference>
<dbReference type="PANTHER" id="PTHR19879:SF9">
    <property type="entry name" value="TRANSCRIPTION INITIATION FACTOR TFIID SUBUNIT 5"/>
    <property type="match status" value="1"/>
</dbReference>
<dbReference type="RefSeq" id="XP_036633820.1">
    <property type="nucleotide sequence ID" value="XM_036775318.1"/>
</dbReference>
<sequence length="156" mass="17108">MSLSRLLSVLYEALCTYPTRSQITKHSVHALGAECARLCSVTAANRRQIIPSNTHIVSCSHDETIRLWDAVSGTPVSVLCGHTGWVCCVAFSPDFKYIASSSADRTIRLWSAYSGEILANFEAEEIWSIAFSPDGKQIVTGESSGKEQIWNVDVLL</sequence>
<dbReference type="AlphaFoldDB" id="A0A8H7DXC2"/>
<proteinExistence type="predicted"/>
<dbReference type="VEuPathDB" id="FungiDB:PC9H_005758"/>
<evidence type="ECO:0000256" key="2">
    <source>
        <dbReference type="ARBA" id="ARBA00022737"/>
    </source>
</evidence>
<dbReference type="SUPFAM" id="SSF50978">
    <property type="entry name" value="WD40 repeat-like"/>
    <property type="match status" value="1"/>
</dbReference>
<organism evidence="4 5">
    <name type="scientific">Pleurotus ostreatus</name>
    <name type="common">Oyster mushroom</name>
    <name type="synonym">White-rot fungus</name>
    <dbReference type="NCBI Taxonomy" id="5322"/>
    <lineage>
        <taxon>Eukaryota</taxon>
        <taxon>Fungi</taxon>
        <taxon>Dikarya</taxon>
        <taxon>Basidiomycota</taxon>
        <taxon>Agaricomycotina</taxon>
        <taxon>Agaricomycetes</taxon>
        <taxon>Agaricomycetidae</taxon>
        <taxon>Agaricales</taxon>
        <taxon>Pleurotineae</taxon>
        <taxon>Pleurotaceae</taxon>
        <taxon>Pleurotus</taxon>
    </lineage>
</organism>
<dbReference type="PANTHER" id="PTHR19879">
    <property type="entry name" value="TRANSCRIPTION INITIATION FACTOR TFIID"/>
    <property type="match status" value="1"/>
</dbReference>
<dbReference type="PRINTS" id="PR00320">
    <property type="entry name" value="GPROTEINBRPT"/>
</dbReference>
<evidence type="ECO:0000313" key="4">
    <source>
        <dbReference type="EMBL" id="KAF7433793.1"/>
    </source>
</evidence>
<reference evidence="4" key="1">
    <citation type="submission" date="2019-07" db="EMBL/GenBank/DDBJ databases">
        <authorList>
            <person name="Palmer J.M."/>
        </authorList>
    </citation>
    <scope>NUCLEOTIDE SEQUENCE</scope>
    <source>
        <strain evidence="4">PC9</strain>
    </source>
</reference>
<evidence type="ECO:0000256" key="1">
    <source>
        <dbReference type="ARBA" id="ARBA00022574"/>
    </source>
</evidence>
<dbReference type="InterPro" id="IPR036322">
    <property type="entry name" value="WD40_repeat_dom_sf"/>
</dbReference>
<dbReference type="GeneID" id="59375576"/>
<accession>A0A8H7DXC2</accession>
<dbReference type="EMBL" id="JACETU010000003">
    <property type="protein sequence ID" value="KAF7433793.1"/>
    <property type="molecule type" value="Genomic_DNA"/>
</dbReference>
<comment type="caution">
    <text evidence="4">The sequence shown here is derived from an EMBL/GenBank/DDBJ whole genome shotgun (WGS) entry which is preliminary data.</text>
</comment>
<evidence type="ECO:0000256" key="3">
    <source>
        <dbReference type="PROSITE-ProRule" id="PRU00221"/>
    </source>
</evidence>
<dbReference type="PROSITE" id="PS50082">
    <property type="entry name" value="WD_REPEATS_2"/>
    <property type="match status" value="3"/>
</dbReference>
<feature type="repeat" description="WD" evidence="3">
    <location>
        <begin position="119"/>
        <end position="156"/>
    </location>
</feature>
<dbReference type="SMART" id="SM00320">
    <property type="entry name" value="WD40"/>
    <property type="match status" value="3"/>
</dbReference>
<keyword evidence="1 3" id="KW-0853">WD repeat</keyword>
<dbReference type="InterPro" id="IPR015943">
    <property type="entry name" value="WD40/YVTN_repeat-like_dom_sf"/>
</dbReference>
<gene>
    <name evidence="4" type="ORF">PC9H_005758</name>
</gene>
<dbReference type="InterPro" id="IPR001680">
    <property type="entry name" value="WD40_rpt"/>
</dbReference>
<evidence type="ECO:0008006" key="6">
    <source>
        <dbReference type="Google" id="ProtNLM"/>
    </source>
</evidence>
<keyword evidence="5" id="KW-1185">Reference proteome</keyword>
<protein>
    <recommendedName>
        <fullName evidence="6">WD40 repeat-like protein</fullName>
    </recommendedName>
</protein>
<dbReference type="Gene3D" id="2.130.10.10">
    <property type="entry name" value="YVTN repeat-like/Quinoprotein amine dehydrogenase"/>
    <property type="match status" value="1"/>
</dbReference>
<dbReference type="PROSITE" id="PS50294">
    <property type="entry name" value="WD_REPEATS_REGION"/>
    <property type="match status" value="2"/>
</dbReference>